<proteinExistence type="predicted"/>
<feature type="non-terminal residue" evidence="2">
    <location>
        <position position="1"/>
    </location>
</feature>
<protein>
    <submittedName>
        <fullName evidence="2">Uncharacterized protein</fullName>
    </submittedName>
</protein>
<keyword evidence="1" id="KW-0472">Membrane</keyword>
<organism evidence="2 3">
    <name type="scientific">Pholiota conissans</name>
    <dbReference type="NCBI Taxonomy" id="109636"/>
    <lineage>
        <taxon>Eukaryota</taxon>
        <taxon>Fungi</taxon>
        <taxon>Dikarya</taxon>
        <taxon>Basidiomycota</taxon>
        <taxon>Agaricomycotina</taxon>
        <taxon>Agaricomycetes</taxon>
        <taxon>Agaricomycetidae</taxon>
        <taxon>Agaricales</taxon>
        <taxon>Agaricineae</taxon>
        <taxon>Strophariaceae</taxon>
        <taxon>Pholiota</taxon>
    </lineage>
</organism>
<gene>
    <name evidence="2" type="ORF">BDN70DRAFT_901833</name>
</gene>
<reference evidence="2" key="1">
    <citation type="submission" date="2020-11" db="EMBL/GenBank/DDBJ databases">
        <authorList>
            <consortium name="DOE Joint Genome Institute"/>
            <person name="Ahrendt S."/>
            <person name="Riley R."/>
            <person name="Andreopoulos W."/>
            <person name="Labutti K."/>
            <person name="Pangilinan J."/>
            <person name="Ruiz-Duenas F.J."/>
            <person name="Barrasa J.M."/>
            <person name="Sanchez-Garcia M."/>
            <person name="Camarero S."/>
            <person name="Miyauchi S."/>
            <person name="Serrano A."/>
            <person name="Linde D."/>
            <person name="Babiker R."/>
            <person name="Drula E."/>
            <person name="Ayuso-Fernandez I."/>
            <person name="Pacheco R."/>
            <person name="Padilla G."/>
            <person name="Ferreira P."/>
            <person name="Barriuso J."/>
            <person name="Kellner H."/>
            <person name="Castanera R."/>
            <person name="Alfaro M."/>
            <person name="Ramirez L."/>
            <person name="Pisabarro A.G."/>
            <person name="Kuo A."/>
            <person name="Tritt A."/>
            <person name="Lipzen A."/>
            <person name="He G."/>
            <person name="Yan M."/>
            <person name="Ng V."/>
            <person name="Cullen D."/>
            <person name="Martin F."/>
            <person name="Rosso M.-N."/>
            <person name="Henrissat B."/>
            <person name="Hibbett D."/>
            <person name="Martinez A.T."/>
            <person name="Grigoriev I.V."/>
        </authorList>
    </citation>
    <scope>NUCLEOTIDE SEQUENCE</scope>
    <source>
        <strain evidence="2">CIRM-BRFM 674</strain>
    </source>
</reference>
<sequence>DPCLSQTRRRQALSTDDRRVLVGAHCSSSVLVVVTAVAMGVVVIVLSARAPARGYGARHVTVGAGDVASRTAVAYAAAQETLAVRTQRMVPREGDGWLRRWVERPGEMVAVMTWRQWGRGRRRRWRQTPCTRCEVAGGGSTAELSREREGELGKGGGVRGRTLGISRFPGSSLALPAPLFPSFAASYTSIKKILNLNGKYGYTGYIVAKVTMNTSDDDEIETDMLQLVVLLRSRHAQKYEEHNTA</sequence>
<evidence type="ECO:0000313" key="2">
    <source>
        <dbReference type="EMBL" id="KAF9470804.1"/>
    </source>
</evidence>
<dbReference type="EMBL" id="MU155844">
    <property type="protein sequence ID" value="KAF9470804.1"/>
    <property type="molecule type" value="Genomic_DNA"/>
</dbReference>
<evidence type="ECO:0000256" key="1">
    <source>
        <dbReference type="SAM" id="Phobius"/>
    </source>
</evidence>
<keyword evidence="1" id="KW-1133">Transmembrane helix</keyword>
<keyword evidence="1" id="KW-0812">Transmembrane</keyword>
<name>A0A9P5YLJ9_9AGAR</name>
<evidence type="ECO:0000313" key="3">
    <source>
        <dbReference type="Proteomes" id="UP000807469"/>
    </source>
</evidence>
<dbReference type="Proteomes" id="UP000807469">
    <property type="component" value="Unassembled WGS sequence"/>
</dbReference>
<comment type="caution">
    <text evidence="2">The sequence shown here is derived from an EMBL/GenBank/DDBJ whole genome shotgun (WGS) entry which is preliminary data.</text>
</comment>
<accession>A0A9P5YLJ9</accession>
<dbReference type="AlphaFoldDB" id="A0A9P5YLJ9"/>
<keyword evidence="3" id="KW-1185">Reference proteome</keyword>
<feature type="transmembrane region" description="Helical" evidence="1">
    <location>
        <begin position="20"/>
        <end position="48"/>
    </location>
</feature>